<keyword evidence="1" id="KW-1133">Transmembrane helix</keyword>
<dbReference type="AlphaFoldDB" id="A0A6J6MBL1"/>
<evidence type="ECO:0000313" key="2">
    <source>
        <dbReference type="EMBL" id="CAB4669853.1"/>
    </source>
</evidence>
<dbReference type="SUPFAM" id="SSF101898">
    <property type="entry name" value="NHL repeat"/>
    <property type="match status" value="1"/>
</dbReference>
<proteinExistence type="predicted"/>
<gene>
    <name evidence="2" type="ORF">UFOPK2169_01900</name>
</gene>
<dbReference type="Pfam" id="PF17164">
    <property type="entry name" value="DUF5122"/>
    <property type="match status" value="3"/>
</dbReference>
<protein>
    <submittedName>
        <fullName evidence="2">Unannotated protein</fullName>
    </submittedName>
</protein>
<organism evidence="2">
    <name type="scientific">freshwater metagenome</name>
    <dbReference type="NCBI Taxonomy" id="449393"/>
    <lineage>
        <taxon>unclassified sequences</taxon>
        <taxon>metagenomes</taxon>
        <taxon>ecological metagenomes</taxon>
    </lineage>
</organism>
<dbReference type="Gene3D" id="2.80.10.50">
    <property type="match status" value="1"/>
</dbReference>
<feature type="transmembrane region" description="Helical" evidence="1">
    <location>
        <begin position="323"/>
        <end position="341"/>
    </location>
</feature>
<name>A0A6J6MBL1_9ZZZZ</name>
<reference evidence="2" key="1">
    <citation type="submission" date="2020-05" db="EMBL/GenBank/DDBJ databases">
        <authorList>
            <person name="Chiriac C."/>
            <person name="Salcher M."/>
            <person name="Ghai R."/>
            <person name="Kavagutti S V."/>
        </authorList>
    </citation>
    <scope>NUCLEOTIDE SEQUENCE</scope>
</reference>
<evidence type="ECO:0000256" key="1">
    <source>
        <dbReference type="SAM" id="Phobius"/>
    </source>
</evidence>
<keyword evidence="1" id="KW-0812">Transmembrane</keyword>
<accession>A0A6J6MBL1</accession>
<dbReference type="NCBIfam" id="TIGR02608">
    <property type="entry name" value="delta_60_rpt"/>
    <property type="match status" value="4"/>
</dbReference>
<dbReference type="InterPro" id="IPR013431">
    <property type="entry name" value="Delta_60_rpt"/>
</dbReference>
<sequence>MRYTINGTLDLSFSDDGLVTTNISNSARSEFAYSTAVQPDGKIVIAGKHYGPSWDQIAVLRYNTDGTLDSTFDEDGIVTINIMNTDSAAYSVAVQSNGKILVAGHSYIDYSWDFTLVRFNTNGTLDSTFDEDGIVTTNFQDRRDTGRALAIQPDGKVIVGGQTGEGLIADFGILRYNSTPPAGYPSPTTSTTTIVPASRTAPTATTPAQVAPSRTVINALPLASPPLVATNSFTPGQSLSLTLGGFTPNELVQLVVASTPQIIGTGYANATGVVTLTGELPNNLSAGRHTLAVYAPDSKKGFRQAITVSASVLPATGLSNNTLRLMVAMNFIVFGLGLVLVRHRLRKPKRRLSYQ</sequence>
<keyword evidence="1" id="KW-0472">Membrane</keyword>
<dbReference type="EMBL" id="CAEZWE010000146">
    <property type="protein sequence ID" value="CAB4669853.1"/>
    <property type="molecule type" value="Genomic_DNA"/>
</dbReference>